<feature type="transmembrane region" description="Helical" evidence="3">
    <location>
        <begin position="176"/>
        <end position="195"/>
    </location>
</feature>
<dbReference type="RefSeq" id="WP_209766609.1">
    <property type="nucleotide sequence ID" value="NZ_JAGINP010000008.1"/>
</dbReference>
<name>A0ABS4SJK6_9PROT</name>
<dbReference type="Proteomes" id="UP000781958">
    <property type="component" value="Unassembled WGS sequence"/>
</dbReference>
<keyword evidence="2" id="KW-0175">Coiled coil</keyword>
<evidence type="ECO:0000313" key="4">
    <source>
        <dbReference type="EMBL" id="MBP2292736.1"/>
    </source>
</evidence>
<evidence type="ECO:0000313" key="5">
    <source>
        <dbReference type="Proteomes" id="UP000781958"/>
    </source>
</evidence>
<dbReference type="SUPFAM" id="SSF111369">
    <property type="entry name" value="HlyD-like secretion proteins"/>
    <property type="match status" value="1"/>
</dbReference>
<dbReference type="PANTHER" id="PTHR32347:SF23">
    <property type="entry name" value="BLL5650 PROTEIN"/>
    <property type="match status" value="1"/>
</dbReference>
<comment type="caution">
    <text evidence="4">The sequence shown here is derived from an EMBL/GenBank/DDBJ whole genome shotgun (WGS) entry which is preliminary data.</text>
</comment>
<dbReference type="InterPro" id="IPR050465">
    <property type="entry name" value="UPF0194_transport"/>
</dbReference>
<keyword evidence="5" id="KW-1185">Reference proteome</keyword>
<keyword evidence="3" id="KW-1133">Transmembrane helix</keyword>
<keyword evidence="3" id="KW-0812">Transmembrane</keyword>
<accession>A0ABS4SJK6</accession>
<protein>
    <submittedName>
        <fullName evidence="4">Uncharacterized protein</fullName>
    </submittedName>
</protein>
<keyword evidence="3" id="KW-0472">Membrane</keyword>
<evidence type="ECO:0000256" key="3">
    <source>
        <dbReference type="SAM" id="Phobius"/>
    </source>
</evidence>
<gene>
    <name evidence="4" type="ORF">J2851_002517</name>
</gene>
<evidence type="ECO:0000256" key="1">
    <source>
        <dbReference type="ARBA" id="ARBA00004196"/>
    </source>
</evidence>
<evidence type="ECO:0000256" key="2">
    <source>
        <dbReference type="ARBA" id="ARBA00023054"/>
    </source>
</evidence>
<proteinExistence type="predicted"/>
<dbReference type="Gene3D" id="2.40.50.100">
    <property type="match status" value="1"/>
</dbReference>
<dbReference type="PANTHER" id="PTHR32347">
    <property type="entry name" value="EFFLUX SYSTEM COMPONENT YKNX-RELATED"/>
    <property type="match status" value="1"/>
</dbReference>
<comment type="subcellular location">
    <subcellularLocation>
        <location evidence="1">Cell envelope</location>
    </subcellularLocation>
</comment>
<dbReference type="EMBL" id="JAGINP010000008">
    <property type="protein sequence ID" value="MBP2292736.1"/>
    <property type="molecule type" value="Genomic_DNA"/>
</dbReference>
<reference evidence="4 5" key="1">
    <citation type="submission" date="2021-03" db="EMBL/GenBank/DDBJ databases">
        <title>Genomic Encyclopedia of Type Strains, Phase III (KMG-III): the genomes of soil and plant-associated and newly described type strains.</title>
        <authorList>
            <person name="Whitman W."/>
        </authorList>
    </citation>
    <scope>NUCLEOTIDE SEQUENCE [LARGE SCALE GENOMIC DNA]</scope>
    <source>
        <strain evidence="4 5">IMMIB AFH-6</strain>
    </source>
</reference>
<sequence length="446" mass="47906">MSAQLNRQLLRLSALLQIERRARHAARNELSFVMANETAGVMPYQQAAVWVGDARGRIDALSGVAVADLAAPYGQWLSRLCAELAGGPAGAEPRAVTAEEVPAAIGRDWAEHLAPHALWVPLVAPGDQLVGALLFARAEPWAEADRHLLAHLADAYAHAWLLAHARRPRLKRRGAVWRKAALAALLALVVGAGAFPVRQSVLAPAEVVPRTPVLVRAPFDGVVDKVTVTPNQSVGAGQPLATLDTAQLRSKLKVAQKAREVTQTEYQQATQLAVFDPKAKAKLAILQGHLEQQAAEIAYLQSLLDRATLTAPAAGVAVFDDPNDWIGRPVTQGERIMIVANPADVDLEIRLPVGDAIPLDEHAEVAFFLNVAPDAPMRATLQSGSYRAQTMPDGVVAYKLKAGFNGTGDTPRLGFKGTAKVYGETAPLALWILRRPIATARQWLTF</sequence>
<organism evidence="4 5">
    <name type="scientific">Azospirillum rugosum</name>
    <dbReference type="NCBI Taxonomy" id="416170"/>
    <lineage>
        <taxon>Bacteria</taxon>
        <taxon>Pseudomonadati</taxon>
        <taxon>Pseudomonadota</taxon>
        <taxon>Alphaproteobacteria</taxon>
        <taxon>Rhodospirillales</taxon>
        <taxon>Azospirillaceae</taxon>
        <taxon>Azospirillum</taxon>
    </lineage>
</organism>